<proteinExistence type="predicted"/>
<keyword evidence="1" id="KW-0175">Coiled coil</keyword>
<sequence>MKPGGGGKLFGELLELINRDFGSFEAFVKEFKAATATQLGSGWAWLASVSSRLEGAKAQAADREKEEEMKKREAEEEYQAEVRDVCGKYRF</sequence>
<name>A0AAE1S4X1_9SOLA</name>
<dbReference type="PANTHER" id="PTHR42769:SF3">
    <property type="entry name" value="SUPEROXIDE DISMUTASE [FE] 2, CHLOROPLASTIC"/>
    <property type="match status" value="1"/>
</dbReference>
<dbReference type="EMBL" id="JAVYJV010000009">
    <property type="protein sequence ID" value="KAK4363526.1"/>
    <property type="molecule type" value="Genomic_DNA"/>
</dbReference>
<reference evidence="3" key="1">
    <citation type="submission" date="2023-12" db="EMBL/GenBank/DDBJ databases">
        <title>Genome assembly of Anisodus tanguticus.</title>
        <authorList>
            <person name="Wang Y.-J."/>
        </authorList>
    </citation>
    <scope>NUCLEOTIDE SEQUENCE</scope>
    <source>
        <strain evidence="3">KB-2021</strain>
        <tissue evidence="3">Leaf</tissue>
    </source>
</reference>
<dbReference type="GO" id="GO:0042644">
    <property type="term" value="C:chloroplast nucleoid"/>
    <property type="evidence" value="ECO:0007669"/>
    <property type="project" value="TreeGrafter"/>
</dbReference>
<comment type="caution">
    <text evidence="3">The sequence shown here is derived from an EMBL/GenBank/DDBJ whole genome shotgun (WGS) entry which is preliminary data.</text>
</comment>
<dbReference type="InterPro" id="IPR019832">
    <property type="entry name" value="Mn/Fe_SOD_C"/>
</dbReference>
<dbReference type="Pfam" id="PF02777">
    <property type="entry name" value="Sod_Fe_C"/>
    <property type="match status" value="1"/>
</dbReference>
<protein>
    <recommendedName>
        <fullName evidence="2">Manganese/iron superoxide dismutase C-terminal domain-containing protein</fullName>
    </recommendedName>
</protein>
<dbReference type="SUPFAM" id="SSF54719">
    <property type="entry name" value="Fe,Mn superoxide dismutase (SOD), C-terminal domain"/>
    <property type="match status" value="1"/>
</dbReference>
<dbReference type="Gene3D" id="3.55.40.20">
    <property type="entry name" value="Iron/manganese superoxide dismutase, C-terminal domain"/>
    <property type="match status" value="1"/>
</dbReference>
<organism evidence="3 4">
    <name type="scientific">Anisodus tanguticus</name>
    <dbReference type="NCBI Taxonomy" id="243964"/>
    <lineage>
        <taxon>Eukaryota</taxon>
        <taxon>Viridiplantae</taxon>
        <taxon>Streptophyta</taxon>
        <taxon>Embryophyta</taxon>
        <taxon>Tracheophyta</taxon>
        <taxon>Spermatophyta</taxon>
        <taxon>Magnoliopsida</taxon>
        <taxon>eudicotyledons</taxon>
        <taxon>Gunneridae</taxon>
        <taxon>Pentapetalae</taxon>
        <taxon>asterids</taxon>
        <taxon>lamiids</taxon>
        <taxon>Solanales</taxon>
        <taxon>Solanaceae</taxon>
        <taxon>Solanoideae</taxon>
        <taxon>Hyoscyameae</taxon>
        <taxon>Anisodus</taxon>
    </lineage>
</organism>
<dbReference type="AlphaFoldDB" id="A0AAE1S4X1"/>
<feature type="domain" description="Manganese/iron superoxide dismutase C-terminal" evidence="2">
    <location>
        <begin position="11"/>
        <end position="64"/>
    </location>
</feature>
<evidence type="ECO:0000256" key="1">
    <source>
        <dbReference type="SAM" id="Coils"/>
    </source>
</evidence>
<evidence type="ECO:0000313" key="3">
    <source>
        <dbReference type="EMBL" id="KAK4363526.1"/>
    </source>
</evidence>
<dbReference type="Proteomes" id="UP001291623">
    <property type="component" value="Unassembled WGS sequence"/>
</dbReference>
<gene>
    <name evidence="3" type="ORF">RND71_018767</name>
</gene>
<keyword evidence="4" id="KW-1185">Reference proteome</keyword>
<feature type="coiled-coil region" evidence="1">
    <location>
        <begin position="57"/>
        <end position="84"/>
    </location>
</feature>
<dbReference type="GO" id="GO:0004784">
    <property type="term" value="F:superoxide dismutase activity"/>
    <property type="evidence" value="ECO:0007669"/>
    <property type="project" value="InterPro"/>
</dbReference>
<accession>A0AAE1S4X1</accession>
<evidence type="ECO:0000259" key="2">
    <source>
        <dbReference type="Pfam" id="PF02777"/>
    </source>
</evidence>
<evidence type="ECO:0000313" key="4">
    <source>
        <dbReference type="Proteomes" id="UP001291623"/>
    </source>
</evidence>
<dbReference type="InterPro" id="IPR036314">
    <property type="entry name" value="SOD_C_sf"/>
</dbReference>
<dbReference type="PANTHER" id="PTHR42769">
    <property type="entry name" value="SUPEROXIDE DISMUTASE"/>
    <property type="match status" value="1"/>
</dbReference>
<dbReference type="GO" id="GO:0046872">
    <property type="term" value="F:metal ion binding"/>
    <property type="evidence" value="ECO:0007669"/>
    <property type="project" value="InterPro"/>
</dbReference>